<feature type="domain" description="DUF4394" evidence="2">
    <location>
        <begin position="339"/>
        <end position="585"/>
    </location>
</feature>
<evidence type="ECO:0000313" key="4">
    <source>
        <dbReference type="EMBL" id="TGE23941.1"/>
    </source>
</evidence>
<accession>A0A4Z0Q4D8</accession>
<dbReference type="Proteomes" id="UP000297549">
    <property type="component" value="Unassembled WGS sequence"/>
</dbReference>
<comment type="caution">
    <text evidence="4">The sequence shown here is derived from an EMBL/GenBank/DDBJ whole genome shotgun (WGS) entry which is preliminary data.</text>
</comment>
<dbReference type="InterPro" id="IPR026444">
    <property type="entry name" value="Secre_tail"/>
</dbReference>
<organism evidence="4 5">
    <name type="scientific">Hymenobacter aquaticus</name>
    <dbReference type="NCBI Taxonomy" id="1867101"/>
    <lineage>
        <taxon>Bacteria</taxon>
        <taxon>Pseudomonadati</taxon>
        <taxon>Bacteroidota</taxon>
        <taxon>Cytophagia</taxon>
        <taxon>Cytophagales</taxon>
        <taxon>Hymenobacteraceae</taxon>
        <taxon>Hymenobacter</taxon>
    </lineage>
</organism>
<dbReference type="NCBIfam" id="TIGR04183">
    <property type="entry name" value="Por_Secre_tail"/>
    <property type="match status" value="1"/>
</dbReference>
<evidence type="ECO:0000256" key="1">
    <source>
        <dbReference type="SAM" id="SignalP"/>
    </source>
</evidence>
<dbReference type="Pfam" id="PF14339">
    <property type="entry name" value="DUF4394"/>
    <property type="match status" value="3"/>
</dbReference>
<feature type="signal peptide" evidence="1">
    <location>
        <begin position="1"/>
        <end position="38"/>
    </location>
</feature>
<feature type="chain" id="PRO_5021389965" evidence="1">
    <location>
        <begin position="39"/>
        <end position="1493"/>
    </location>
</feature>
<reference evidence="4 5" key="1">
    <citation type="submission" date="2019-04" db="EMBL/GenBank/DDBJ databases">
        <authorList>
            <person name="Feng G."/>
            <person name="Zhang J."/>
            <person name="Zhu H."/>
        </authorList>
    </citation>
    <scope>NUCLEOTIDE SEQUENCE [LARGE SCALE GENOMIC DNA]</scope>
    <source>
        <strain evidence="4 5">JCM 31653</strain>
    </source>
</reference>
<evidence type="ECO:0000259" key="2">
    <source>
        <dbReference type="Pfam" id="PF14339"/>
    </source>
</evidence>
<proteinExistence type="predicted"/>
<evidence type="ECO:0000259" key="3">
    <source>
        <dbReference type="Pfam" id="PF18962"/>
    </source>
</evidence>
<name>A0A4Z0Q4D8_9BACT</name>
<dbReference type="EMBL" id="SRLC01000001">
    <property type="protein sequence ID" value="TGE23941.1"/>
    <property type="molecule type" value="Genomic_DNA"/>
</dbReference>
<feature type="domain" description="Secretion system C-terminal sorting" evidence="3">
    <location>
        <begin position="1414"/>
        <end position="1492"/>
    </location>
</feature>
<evidence type="ECO:0000313" key="5">
    <source>
        <dbReference type="Proteomes" id="UP000297549"/>
    </source>
</evidence>
<gene>
    <name evidence="4" type="ORF">E5K00_01630</name>
</gene>
<feature type="domain" description="DUF4394" evidence="2">
    <location>
        <begin position="610"/>
        <end position="849"/>
    </location>
</feature>
<dbReference type="OrthoDB" id="531718at2"/>
<dbReference type="Pfam" id="PF18962">
    <property type="entry name" value="Por_Secre_tail"/>
    <property type="match status" value="1"/>
</dbReference>
<protein>
    <submittedName>
        <fullName evidence="4">DUF4394 domain-containing protein</fullName>
    </submittedName>
</protein>
<dbReference type="InterPro" id="IPR025507">
    <property type="entry name" value="DUF4394"/>
</dbReference>
<keyword evidence="1" id="KW-0732">Signal</keyword>
<sequence>MPLPLLPPPARTSGLPSWLRGAALGAALLLTGSPAATAQTVFGLSGTDLTSVDIANPTVRSRKTIVGVTAGQVLVGIDFRPATGQLFALGYNATAQQAQLYTLNYESPLAVTQVPATAVGGANSLNLGTNLDRIGFDFNPTVDRIRVVSTNDQNLRLNPNDGTVTPDGALAYNAGDANFGQNPFIGSVAYTNSFIGSTATVLYSVDEERSLLTIQNPPNDGKLNTTTTIKTPIPLNTPGVSTDLDIFTNPTTRVQKAYLSINGPDPEPTRAGQFVTAVYALNLGDGTVTLEGGVGGGSPFDPPTNANPAPGITDIAIRIDRTAPAPSGQLLYAVTPTGNLISFNSGRPDFLLSSTAITGLSAGQTLVGTDFRPNTGQLFGLGYNPANGESRLYIINRATAVATAVGAGPTTLDLGSTLEAVNAVGFDFNPTVDRIRVTGLNTRNYRLNPNNGAVAATDGNLNFVSGATGTPTIGAVAYTNSYPGSTSTTLFDIDDARNQLFTQSNPNAGQLSAFGTAGLLPSSGAVNDLDFYFDAATQTNRGFLVSNADAATTTASFSTLYALSPTTGAASAVGVIGLGIPVRDVSALLEGANATAALTGRLLYGVAGGNLVSFDSGRPNVIRTAVNITGLPTDGSQVLAGIDFRPLDGQLFALGYNAAAQTGQLYTLNLSTGALTAVGSPGAYALGTGTTAFNGIGFDFNPAADRIRIVGSNGNNYRVNPADGVVIVDGVTGRALTAAAYTNNDNNAATGTTLYGYDQSTNQVVIFSNPNTGANTTLGSSNITVNTTTGVEFDIYSDLSTPATPANTAFAAAAPSGVANESLWEVSLTTGAFNQLGVIGSGSNLTGLAALLTPAVSGLTWTGAVDTNWGRAANWSPAQVPTATDDVTIPDTANDPVVTGPQFANNLTLGSGARFTIATNSVLSLNGNFTNNGGTTAADDRGELLLTNSATQLINGTTSLFNTLTVNTGGVVLNAPVQVQRVLVLGGSVLTNGNLTLLSGAAGTANVLPVGNSVVLGTATVQRYIDGSVNSGAGYRHYATPVAGSTVADLTTGGFTPVVNPAYNSAADPSLVTPFPTVFSYDQSRLSFSGDYLKDFDKGYQSPADLSDGLETGRGYTVNIPASQTVDFVGTLNNGPITKGGLARGTVPNGTPAAQDATGWQLLGNPYPSPIDWDLVGLSNVDGAVYVYRSTGQYAGTYSSYVAGSGGVGTNGGTDAIALGQGFFVRVSTPGTTTGQVSFTNAARITDGRTPIFQRGTSTNPSVRLELRGTAGPADETLLYFTAAATPGFDSALDAYKLTAGAAPLLATETSNALRLSINALPALTTTDVLVPLRVEVAQSGSYTLRAAALLDLPATTFAYLRDAQTGTVVDLAQQPSYTFSAVAGSQAPRFSLLLTQSKVLTTAPAALAQQVSLYPNPAQQAVFISLPAALRQQTVAVELVNSLGQTVRRQTLAAGRAAQQDAQLPLTGVSKGVYTLRLTTAEGLVTKRLVVE</sequence>
<keyword evidence="5" id="KW-1185">Reference proteome</keyword>
<feature type="domain" description="DUF4394" evidence="2">
    <location>
        <begin position="49"/>
        <end position="297"/>
    </location>
</feature>